<dbReference type="AlphaFoldDB" id="A0A0M8ZTH0"/>
<dbReference type="Proteomes" id="UP000053105">
    <property type="component" value="Unassembled WGS sequence"/>
</dbReference>
<sequence length="165" mass="18609">MALLLLCRHSEPYPDMNQACLSLDPYSKDQNVPAHRDRTDRTDEFKKKAPNYCTRFGHSLWSVHQVASASVVLPFCPITHDYCSGAEQSTSARTLRLGSWNAVTCRESPDAMARAYLWDLYPSLRGRDGAFQEPLLKSKQRASWLAPRSHVDTLCLTIKVSPPNT</sequence>
<name>A0A0M8ZTH0_9HYME</name>
<reference evidence="1 2" key="1">
    <citation type="submission" date="2015-07" db="EMBL/GenBank/DDBJ databases">
        <title>The genome of Melipona quadrifasciata.</title>
        <authorList>
            <person name="Pan H."/>
            <person name="Kapheim K."/>
        </authorList>
    </citation>
    <scope>NUCLEOTIDE SEQUENCE [LARGE SCALE GENOMIC DNA]</scope>
    <source>
        <strain evidence="1">0111107301</strain>
        <tissue evidence="1">Whole body</tissue>
    </source>
</reference>
<evidence type="ECO:0000313" key="1">
    <source>
        <dbReference type="EMBL" id="KOX69646.1"/>
    </source>
</evidence>
<organism evidence="1 2">
    <name type="scientific">Melipona quadrifasciata</name>
    <dbReference type="NCBI Taxonomy" id="166423"/>
    <lineage>
        <taxon>Eukaryota</taxon>
        <taxon>Metazoa</taxon>
        <taxon>Ecdysozoa</taxon>
        <taxon>Arthropoda</taxon>
        <taxon>Hexapoda</taxon>
        <taxon>Insecta</taxon>
        <taxon>Pterygota</taxon>
        <taxon>Neoptera</taxon>
        <taxon>Endopterygota</taxon>
        <taxon>Hymenoptera</taxon>
        <taxon>Apocrita</taxon>
        <taxon>Aculeata</taxon>
        <taxon>Apoidea</taxon>
        <taxon>Anthophila</taxon>
        <taxon>Apidae</taxon>
        <taxon>Melipona</taxon>
    </lineage>
</organism>
<accession>A0A0M8ZTH0</accession>
<proteinExistence type="predicted"/>
<protein>
    <submittedName>
        <fullName evidence="1">Uncharacterized protein</fullName>
    </submittedName>
</protein>
<keyword evidence="2" id="KW-1185">Reference proteome</keyword>
<evidence type="ECO:0000313" key="2">
    <source>
        <dbReference type="Proteomes" id="UP000053105"/>
    </source>
</evidence>
<dbReference type="EMBL" id="KQ435884">
    <property type="protein sequence ID" value="KOX69646.1"/>
    <property type="molecule type" value="Genomic_DNA"/>
</dbReference>
<gene>
    <name evidence="1" type="ORF">WN51_06532</name>
</gene>